<dbReference type="HOGENOM" id="CLU_119408_1_0_4"/>
<dbReference type="AlphaFoldDB" id="A0A0E1VRU1"/>
<gene>
    <name evidence="2" type="ORF">BURPS1710A_A1415</name>
</gene>
<organism evidence="2 3">
    <name type="scientific">Burkholderia pseudomallei 1710a</name>
    <dbReference type="NCBI Taxonomy" id="320371"/>
    <lineage>
        <taxon>Bacteria</taxon>
        <taxon>Pseudomonadati</taxon>
        <taxon>Pseudomonadota</taxon>
        <taxon>Betaproteobacteria</taxon>
        <taxon>Burkholderiales</taxon>
        <taxon>Burkholderiaceae</taxon>
        <taxon>Burkholderia</taxon>
        <taxon>pseudomallei group</taxon>
    </lineage>
</organism>
<dbReference type="EMBL" id="CM000833">
    <property type="protein sequence ID" value="EET03578.1"/>
    <property type="molecule type" value="Genomic_DNA"/>
</dbReference>
<name>A0A0E1VRU1_BURPE</name>
<protein>
    <submittedName>
        <fullName evidence="2">Uncharacterized protein</fullName>
    </submittedName>
</protein>
<sequence length="56" mass="6496">MRRFEPESAEVRARERVRPSAWRYACFTRGPLRPGRWGARARHARRATPGSTQSIS</sequence>
<dbReference type="Proteomes" id="UP000001812">
    <property type="component" value="Chromosome II"/>
</dbReference>
<evidence type="ECO:0000313" key="2">
    <source>
        <dbReference type="EMBL" id="EET03578.1"/>
    </source>
</evidence>
<proteinExistence type="predicted"/>
<accession>A0A0E1VRU1</accession>
<reference evidence="3" key="1">
    <citation type="submission" date="2007-08" db="EMBL/GenBank/DDBJ databases">
        <title>Annotation of Burkholderia pseudomallei 1710a.</title>
        <authorList>
            <person name="Harkins D.M."/>
            <person name="DeShazer D."/>
            <person name="Woods D.E."/>
            <person name="Brinkac L.M."/>
            <person name="Brown K.A."/>
            <person name="Hung G.C."/>
            <person name="Tuanyok A."/>
            <person name="Zhang B."/>
            <person name="Nierman W.C."/>
        </authorList>
    </citation>
    <scope>NUCLEOTIDE SEQUENCE [LARGE SCALE GENOMIC DNA]</scope>
    <source>
        <strain evidence="3">1710a</strain>
    </source>
</reference>
<reference evidence="2 3" key="2">
    <citation type="submission" date="2009-05" db="EMBL/GenBank/DDBJ databases">
        <authorList>
            <person name="Harkins D.M."/>
            <person name="DeShazer D."/>
            <person name="Woods D.E."/>
            <person name="Brinkac L.M."/>
            <person name="Brown K.A."/>
            <person name="Hung G.C."/>
            <person name="Tuanyok A."/>
            <person name="Zhang B."/>
            <person name="Nierman W.C."/>
        </authorList>
    </citation>
    <scope>NUCLEOTIDE SEQUENCE [LARGE SCALE GENOMIC DNA]</scope>
    <source>
        <strain evidence="2 3">1710a</strain>
    </source>
</reference>
<evidence type="ECO:0000256" key="1">
    <source>
        <dbReference type="SAM" id="MobiDB-lite"/>
    </source>
</evidence>
<evidence type="ECO:0000313" key="3">
    <source>
        <dbReference type="Proteomes" id="UP000001812"/>
    </source>
</evidence>
<feature type="region of interest" description="Disordered" evidence="1">
    <location>
        <begin position="35"/>
        <end position="56"/>
    </location>
</feature>